<keyword evidence="2" id="KW-1185">Reference proteome</keyword>
<feature type="non-terminal residue" evidence="1">
    <location>
        <position position="65"/>
    </location>
</feature>
<evidence type="ECO:0000313" key="2">
    <source>
        <dbReference type="Proteomes" id="UP000789831"/>
    </source>
</evidence>
<dbReference type="Proteomes" id="UP000789831">
    <property type="component" value="Unassembled WGS sequence"/>
</dbReference>
<reference evidence="1" key="1">
    <citation type="submission" date="2021-06" db="EMBL/GenBank/DDBJ databases">
        <authorList>
            <person name="Kallberg Y."/>
            <person name="Tangrot J."/>
            <person name="Rosling A."/>
        </authorList>
    </citation>
    <scope>NUCLEOTIDE SEQUENCE</scope>
    <source>
        <strain evidence="1">MT106</strain>
    </source>
</reference>
<gene>
    <name evidence="1" type="ORF">AGERDE_LOCUS12587</name>
</gene>
<protein>
    <submittedName>
        <fullName evidence="1">7894_t:CDS:1</fullName>
    </submittedName>
</protein>
<sequence>RYWSFVKWETRQLCNYNYTDLLRRIPEVLISVPLTTIHKFARKSWRYMDTYDKGLEGRVAEWTVN</sequence>
<dbReference type="EMBL" id="CAJVPL010009715">
    <property type="protein sequence ID" value="CAG8679038.1"/>
    <property type="molecule type" value="Genomic_DNA"/>
</dbReference>
<proteinExistence type="predicted"/>
<organism evidence="1 2">
    <name type="scientific">Ambispora gerdemannii</name>
    <dbReference type="NCBI Taxonomy" id="144530"/>
    <lineage>
        <taxon>Eukaryota</taxon>
        <taxon>Fungi</taxon>
        <taxon>Fungi incertae sedis</taxon>
        <taxon>Mucoromycota</taxon>
        <taxon>Glomeromycotina</taxon>
        <taxon>Glomeromycetes</taxon>
        <taxon>Archaeosporales</taxon>
        <taxon>Ambisporaceae</taxon>
        <taxon>Ambispora</taxon>
    </lineage>
</organism>
<accession>A0A9N9HIV8</accession>
<evidence type="ECO:0000313" key="1">
    <source>
        <dbReference type="EMBL" id="CAG8679038.1"/>
    </source>
</evidence>
<feature type="non-terminal residue" evidence="1">
    <location>
        <position position="1"/>
    </location>
</feature>
<name>A0A9N9HIV8_9GLOM</name>
<dbReference type="OrthoDB" id="10044727at2759"/>
<dbReference type="AlphaFoldDB" id="A0A9N9HIV8"/>
<comment type="caution">
    <text evidence="1">The sequence shown here is derived from an EMBL/GenBank/DDBJ whole genome shotgun (WGS) entry which is preliminary data.</text>
</comment>